<dbReference type="GO" id="GO:0003677">
    <property type="term" value="F:DNA binding"/>
    <property type="evidence" value="ECO:0007669"/>
    <property type="project" value="UniProtKB-KW"/>
</dbReference>
<dbReference type="InterPro" id="IPR047806">
    <property type="entry name" value="IHF_actinobact"/>
</dbReference>
<evidence type="ECO:0000313" key="2">
    <source>
        <dbReference type="EMBL" id="PMB99337.1"/>
    </source>
</evidence>
<reference evidence="2 3" key="1">
    <citation type="submission" date="2017-09" db="EMBL/GenBank/DDBJ databases">
        <title>Bacterial strain isolated from the female urinary microbiota.</title>
        <authorList>
            <person name="Thomas-White K."/>
            <person name="Kumar N."/>
            <person name="Forster S."/>
            <person name="Putonti C."/>
            <person name="Lawley T."/>
            <person name="Wolfe A.J."/>
        </authorList>
    </citation>
    <scope>NUCLEOTIDE SEQUENCE [LARGE SCALE GENOMIC DNA]</scope>
    <source>
        <strain evidence="2 3">UMB0680</strain>
    </source>
</reference>
<sequence length="105" mass="11384">MALQPLTPEQRSAALDKAFEARQARADAKAALKCGEKSLSTVLKEAADDEALSKMKVHDLLRSMPGVGKRRASALMEQIGIAESRRLKGLGVHQKAALLERFETA</sequence>
<evidence type="ECO:0000313" key="3">
    <source>
        <dbReference type="Proteomes" id="UP000235703"/>
    </source>
</evidence>
<organism evidence="2 3">
    <name type="scientific">Brevibacterium luteolum</name>
    <dbReference type="NCBI Taxonomy" id="199591"/>
    <lineage>
        <taxon>Bacteria</taxon>
        <taxon>Bacillati</taxon>
        <taxon>Actinomycetota</taxon>
        <taxon>Actinomycetes</taxon>
        <taxon>Micrococcales</taxon>
        <taxon>Brevibacteriaceae</taxon>
        <taxon>Brevibacterium</taxon>
    </lineage>
</organism>
<dbReference type="NCBIfam" id="NF041260">
    <property type="entry name" value="actino_IHF"/>
    <property type="match status" value="1"/>
</dbReference>
<protein>
    <submittedName>
        <fullName evidence="2">DNA-binding protein</fullName>
    </submittedName>
</protein>
<feature type="domain" description="Integration host factor-like helix-two turn-helix" evidence="1">
    <location>
        <begin position="32"/>
        <end position="102"/>
    </location>
</feature>
<dbReference type="InterPro" id="IPR055201">
    <property type="entry name" value="IHF-like_H2TH"/>
</dbReference>
<dbReference type="Proteomes" id="UP000235703">
    <property type="component" value="Unassembled WGS sequence"/>
</dbReference>
<gene>
    <name evidence="2" type="ORF">CJ198_02065</name>
</gene>
<dbReference type="RefSeq" id="WP_102160291.1">
    <property type="nucleotide sequence ID" value="NZ_PNFZ01000001.1"/>
</dbReference>
<dbReference type="Gene3D" id="1.10.8.50">
    <property type="match status" value="1"/>
</dbReference>
<accession>A0A2N6PKY4</accession>
<keyword evidence="3" id="KW-1185">Reference proteome</keyword>
<evidence type="ECO:0000259" key="1">
    <source>
        <dbReference type="Pfam" id="PF22525"/>
    </source>
</evidence>
<keyword evidence="2" id="KW-0238">DNA-binding</keyword>
<dbReference type="EMBL" id="PNFZ01000001">
    <property type="protein sequence ID" value="PMB99337.1"/>
    <property type="molecule type" value="Genomic_DNA"/>
</dbReference>
<name>A0A2N6PKY4_9MICO</name>
<comment type="caution">
    <text evidence="2">The sequence shown here is derived from an EMBL/GenBank/DDBJ whole genome shotgun (WGS) entry which is preliminary data.</text>
</comment>
<dbReference type="OrthoDB" id="3197442at2"/>
<dbReference type="AlphaFoldDB" id="A0A2N6PKY4"/>
<proteinExistence type="predicted"/>
<dbReference type="Pfam" id="PF22525">
    <property type="entry name" value="H2TH_5"/>
    <property type="match status" value="1"/>
</dbReference>